<sequence>MSTLNFSEIMKEIQTLCPTVFAILSQMILLDQNPGKRTAPLALLYGLIVFQRCHEMSLIQRVNTVLLTEGDASQELVDRLHKYGFCLSKTMKYTIQDEIAQHFLDHAVELLKQSRKFVLVLDNIDWDVRVHDMRSDHQNKSVHAVATSIVFNRVSSDHLPDDKPKKNLADCNLKDLLMLTDEEKRCTRERYKIFLGRILCEWFPAFDFFKEILPSRTPCQYQLEMNFKSAVVTLPVLLKDEKKYADLVDVLDQLEAWVREIYAKSGLCVPLEEGHVSPGPPIAAPSRPDQPLSHVPPETIADDPLARVRIPCFGDQLTRVRLAGAKDLRAGSHTPQDRLDHLYPFRIVDWHTKRSFLKLVFKRLYTNSGREMGTMRYFREKMQRRNVTQDVKHYEDCKQLFLSIGRCFAVEALIQFFNMVDQNGVPTKNRPPYYMLEVGNNKQDAVREGNGARLATLHKVLVQHFKSCPGFNSYAIEMLINVVQNEVFLTDAEAHNCVWASTANWTGGPGRNVEIDLLQENRNKDLKKQIKAMGANKTNKAIDRSSRASGGERQIAENYDQQVNRPVHSSSHSHQSSVLDDKKILADLRTLKPFNTIPNRKHDSFQEISSDPLATLDETELARWLSRHKKNLLLDAPIILDNEDEI</sequence>
<dbReference type="AlphaFoldDB" id="A0AAD9Q2I0"/>
<evidence type="ECO:0000313" key="4">
    <source>
        <dbReference type="Proteomes" id="UP001249851"/>
    </source>
</evidence>
<proteinExistence type="predicted"/>
<evidence type="ECO:0000259" key="2">
    <source>
        <dbReference type="Pfam" id="PF20231"/>
    </source>
</evidence>
<dbReference type="InterPro" id="IPR046496">
    <property type="entry name" value="DUF6589"/>
</dbReference>
<keyword evidence="4" id="KW-1185">Reference proteome</keyword>
<reference evidence="3" key="1">
    <citation type="journal article" date="2023" name="G3 (Bethesda)">
        <title>Whole genome assembly and annotation of the endangered Caribbean coral Acropora cervicornis.</title>
        <authorList>
            <person name="Selwyn J.D."/>
            <person name="Vollmer S.V."/>
        </authorList>
    </citation>
    <scope>NUCLEOTIDE SEQUENCE</scope>
    <source>
        <strain evidence="3">K2</strain>
    </source>
</reference>
<dbReference type="EMBL" id="JARQWQ010000076">
    <property type="protein sequence ID" value="KAK2553552.1"/>
    <property type="molecule type" value="Genomic_DNA"/>
</dbReference>
<feature type="domain" description="DUF6589" evidence="2">
    <location>
        <begin position="171"/>
        <end position="406"/>
    </location>
</feature>
<name>A0AAD9Q2I0_ACRCE</name>
<dbReference type="Pfam" id="PF20231">
    <property type="entry name" value="DUF6589"/>
    <property type="match status" value="2"/>
</dbReference>
<comment type="caution">
    <text evidence="3">The sequence shown here is derived from an EMBL/GenBank/DDBJ whole genome shotgun (WGS) entry which is preliminary data.</text>
</comment>
<evidence type="ECO:0000256" key="1">
    <source>
        <dbReference type="SAM" id="MobiDB-lite"/>
    </source>
</evidence>
<gene>
    <name evidence="3" type="ORF">P5673_025040</name>
</gene>
<accession>A0AAD9Q2I0</accession>
<feature type="domain" description="DUF6589" evidence="2">
    <location>
        <begin position="443"/>
        <end position="572"/>
    </location>
</feature>
<organism evidence="3 4">
    <name type="scientific">Acropora cervicornis</name>
    <name type="common">Staghorn coral</name>
    <dbReference type="NCBI Taxonomy" id="6130"/>
    <lineage>
        <taxon>Eukaryota</taxon>
        <taxon>Metazoa</taxon>
        <taxon>Cnidaria</taxon>
        <taxon>Anthozoa</taxon>
        <taxon>Hexacorallia</taxon>
        <taxon>Scleractinia</taxon>
        <taxon>Astrocoeniina</taxon>
        <taxon>Acroporidae</taxon>
        <taxon>Acropora</taxon>
    </lineage>
</organism>
<protein>
    <recommendedName>
        <fullName evidence="2">DUF6589 domain-containing protein</fullName>
    </recommendedName>
</protein>
<reference evidence="3" key="2">
    <citation type="journal article" date="2023" name="Science">
        <title>Genomic signatures of disease resistance in endangered staghorn corals.</title>
        <authorList>
            <person name="Vollmer S.V."/>
            <person name="Selwyn J.D."/>
            <person name="Despard B.A."/>
            <person name="Roesel C.L."/>
        </authorList>
    </citation>
    <scope>NUCLEOTIDE SEQUENCE</scope>
    <source>
        <strain evidence="3">K2</strain>
    </source>
</reference>
<feature type="region of interest" description="Disordered" evidence="1">
    <location>
        <begin position="534"/>
        <end position="554"/>
    </location>
</feature>
<evidence type="ECO:0000313" key="3">
    <source>
        <dbReference type="EMBL" id="KAK2553552.1"/>
    </source>
</evidence>
<dbReference type="Proteomes" id="UP001249851">
    <property type="component" value="Unassembled WGS sequence"/>
</dbReference>